<evidence type="ECO:0000313" key="1">
    <source>
        <dbReference type="EMBL" id="NSL89274.1"/>
    </source>
</evidence>
<dbReference type="OrthoDB" id="2373347at2"/>
<proteinExistence type="predicted"/>
<dbReference type="Proteomes" id="UP000281028">
    <property type="component" value="Unassembled WGS sequence"/>
</dbReference>
<protein>
    <submittedName>
        <fullName evidence="1">MBL fold metallo-hydrolase</fullName>
    </submittedName>
</protein>
<dbReference type="PANTHER" id="PTHR36839:SF1">
    <property type="entry name" value="METALLO-BETA-LACTAMASE FAMILY PROTEIN (AFU_ORTHOLOGUE AFUA_5G12770)"/>
    <property type="match status" value="1"/>
</dbReference>
<dbReference type="InterPro" id="IPR036866">
    <property type="entry name" value="RibonucZ/Hydroxyglut_hydro"/>
</dbReference>
<dbReference type="EMBL" id="RIAR02000001">
    <property type="protein sequence ID" value="NSL89274.1"/>
    <property type="molecule type" value="Genomic_DNA"/>
</dbReference>
<dbReference type="SUPFAM" id="SSF56281">
    <property type="entry name" value="Metallo-hydrolase/oxidoreductase"/>
    <property type="match status" value="1"/>
</dbReference>
<dbReference type="SMART" id="SM00849">
    <property type="entry name" value="Lactamase_B"/>
    <property type="match status" value="1"/>
</dbReference>
<dbReference type="PANTHER" id="PTHR36839">
    <property type="entry name" value="METALLO-BETA-LACTAMASE FAMILY PROTEIN (AFU_ORTHOLOGUE AFUA_5G12770)"/>
    <property type="match status" value="1"/>
</dbReference>
<organism evidence="1 2">
    <name type="scientific">Chitinophaga solisilvae</name>
    <dbReference type="NCBI Taxonomy" id="1233460"/>
    <lineage>
        <taxon>Bacteria</taxon>
        <taxon>Pseudomonadati</taxon>
        <taxon>Bacteroidota</taxon>
        <taxon>Chitinophagia</taxon>
        <taxon>Chitinophagales</taxon>
        <taxon>Chitinophagaceae</taxon>
        <taxon>Chitinophaga</taxon>
    </lineage>
</organism>
<sequence length="264" mass="29528">MKHFICTTCGVQYDATAEAPAHCLICEDDRQYVNPAGQSWTTLDQVTRRHKNIIELVAPDIYAIYTTPDFGIGQRAHLLITPEGNILWDCITNLDASTISIINKLGGIRAIALSHPHYFSTIVEWSHAFGNVPVYVHKLDEKWLGRHDAVIKLWEGRELPLWGGMKLVLCGGHFPGANVLYTPANKGALLVGDVIQVSTDRKTVSFMYSYPNNVPLNAAEIRTIHEAVQPLDYTAMYGAFGKYILSGARDAMDFSVKRYLQHIR</sequence>
<gene>
    <name evidence="1" type="ORF">ECE50_020705</name>
</gene>
<dbReference type="AlphaFoldDB" id="A0A3S1B451"/>
<name>A0A3S1B451_9BACT</name>
<accession>A0A3S1B451</accession>
<dbReference type="Gene3D" id="3.60.15.10">
    <property type="entry name" value="Ribonuclease Z/Hydroxyacylglutathione hydrolase-like"/>
    <property type="match status" value="1"/>
</dbReference>
<reference evidence="1" key="1">
    <citation type="submission" date="2020-05" db="EMBL/GenBank/DDBJ databases">
        <title>Chitinophaga laudate sp. nov., isolated from a tropical peat swamp.</title>
        <authorList>
            <person name="Goh C.B.S."/>
            <person name="Lee M.S."/>
            <person name="Parimannan S."/>
            <person name="Pasbakhsh P."/>
            <person name="Yule C.M."/>
            <person name="Rajandas H."/>
            <person name="Loke S."/>
            <person name="Croft L."/>
            <person name="Tan J.B.L."/>
        </authorList>
    </citation>
    <scope>NUCLEOTIDE SEQUENCE</scope>
    <source>
        <strain evidence="1">Mgbs1</strain>
    </source>
</reference>
<keyword evidence="2" id="KW-1185">Reference proteome</keyword>
<dbReference type="InterPro" id="IPR001279">
    <property type="entry name" value="Metallo-B-lactamas"/>
</dbReference>
<evidence type="ECO:0000313" key="2">
    <source>
        <dbReference type="Proteomes" id="UP000281028"/>
    </source>
</evidence>
<comment type="caution">
    <text evidence="1">The sequence shown here is derived from an EMBL/GenBank/DDBJ whole genome shotgun (WGS) entry which is preliminary data.</text>
</comment>